<dbReference type="GO" id="GO:0005829">
    <property type="term" value="C:cytosol"/>
    <property type="evidence" value="ECO:0007669"/>
    <property type="project" value="TreeGrafter"/>
</dbReference>
<sequence length="186" mass="20691">MKSTEQITALAALVAELPVFAGKLQQLADDLQLDLSAYEADHISLRTHDTELAEHWVAGLRQCATVLSDNNINGRPVYLFLLHQPLALLHWQIPVIELPFPKGKQYAHQGWEHVELVLPGEPATLTERAAALLPSPLPSGVIIKESHPRADADNERLPNPTLAVSRDNITIKFHPFTLQEIVESER</sequence>
<dbReference type="PANTHER" id="PTHR37519:SF1">
    <property type="entry name" value="DIHYDROXYBIPHENYL DIOXYGENASE DOMAIN-CONTAINING PROTEIN"/>
    <property type="match status" value="1"/>
</dbReference>
<dbReference type="Gene3D" id="3.10.180.10">
    <property type="entry name" value="2,3-Dihydroxybiphenyl 1,2-Dioxygenase, domain 1"/>
    <property type="match status" value="1"/>
</dbReference>
<comment type="caution">
    <text evidence="1">The sequence shown here is derived from an EMBL/GenBank/DDBJ whole genome shotgun (WGS) entry which is preliminary data.</text>
</comment>
<organism evidence="1 2">
    <name type="scientific">Morganella psychrotolerans</name>
    <dbReference type="NCBI Taxonomy" id="368603"/>
    <lineage>
        <taxon>Bacteria</taxon>
        <taxon>Pseudomonadati</taxon>
        <taxon>Pseudomonadota</taxon>
        <taxon>Gammaproteobacteria</taxon>
        <taxon>Enterobacterales</taxon>
        <taxon>Morganellaceae</taxon>
        <taxon>Morganella</taxon>
    </lineage>
</organism>
<dbReference type="InterPro" id="IPR010393">
    <property type="entry name" value="DUF991_YecM-like"/>
</dbReference>
<evidence type="ECO:0000313" key="2">
    <source>
        <dbReference type="Proteomes" id="UP000322181"/>
    </source>
</evidence>
<dbReference type="EMBL" id="VXKB01000001">
    <property type="protein sequence ID" value="KAA8717108.1"/>
    <property type="molecule type" value="Genomic_DNA"/>
</dbReference>
<reference evidence="1 2" key="1">
    <citation type="submission" date="2019-09" db="EMBL/GenBank/DDBJ databases">
        <title>Draft genome sequence of various Type strains from the CCUG.</title>
        <authorList>
            <person name="Pineiro-Iglesias B."/>
            <person name="Tunovic T."/>
            <person name="Unosson C."/>
            <person name="Inganas E."/>
            <person name="Ohlen M."/>
            <person name="Cardew S."/>
            <person name="Jensie-Markopoulos S."/>
            <person name="Salva-Serra F."/>
            <person name="Jaen-Luchoro D."/>
            <person name="Karlsson R."/>
            <person name="Svensson-Stadler L."/>
            <person name="Chun J."/>
            <person name="Moore E."/>
        </authorList>
    </citation>
    <scope>NUCLEOTIDE SEQUENCE [LARGE SCALE GENOMIC DNA]</scope>
    <source>
        <strain evidence="1 2">CCUG 53682T</strain>
    </source>
</reference>
<dbReference type="OrthoDB" id="5689462at2"/>
<gene>
    <name evidence="1" type="ORF">F4V73_04375</name>
</gene>
<evidence type="ECO:0000313" key="1">
    <source>
        <dbReference type="EMBL" id="KAA8717108.1"/>
    </source>
</evidence>
<dbReference type="InterPro" id="IPR029068">
    <property type="entry name" value="Glyas_Bleomycin-R_OHBP_Dase"/>
</dbReference>
<protein>
    <submittedName>
        <fullName evidence="1">VOC family protein</fullName>
    </submittedName>
</protein>
<accession>A0A5M9RAN0</accession>
<dbReference type="PANTHER" id="PTHR37519">
    <property type="match status" value="1"/>
</dbReference>
<dbReference type="RefSeq" id="WP_067362679.1">
    <property type="nucleotide sequence ID" value="NZ_BAAAFS010000001.1"/>
</dbReference>
<dbReference type="AlphaFoldDB" id="A0A5M9RAN0"/>
<dbReference type="SUPFAM" id="SSF54593">
    <property type="entry name" value="Glyoxalase/Bleomycin resistance protein/Dihydroxybiphenyl dioxygenase"/>
    <property type="match status" value="1"/>
</dbReference>
<dbReference type="Pfam" id="PF06185">
    <property type="entry name" value="YecM"/>
    <property type="match status" value="1"/>
</dbReference>
<proteinExistence type="predicted"/>
<name>A0A5M9RAN0_9GAMM</name>
<dbReference type="NCBIfam" id="NF008681">
    <property type="entry name" value="PRK11700.1-4"/>
    <property type="match status" value="1"/>
</dbReference>
<dbReference type="Proteomes" id="UP000322181">
    <property type="component" value="Unassembled WGS sequence"/>
</dbReference>